<dbReference type="OrthoDB" id="9798237at2"/>
<gene>
    <name evidence="4" type="ORF">FXB38_42485</name>
</gene>
<feature type="domain" description="Insertion element IS402-like" evidence="3">
    <location>
        <begin position="6"/>
        <end position="79"/>
    </location>
</feature>
<name>A0A5S4VZX2_9BRAD</name>
<keyword evidence="1" id="KW-0472">Membrane</keyword>
<dbReference type="Pfam" id="PF13340">
    <property type="entry name" value="DUF4096"/>
    <property type="match status" value="1"/>
</dbReference>
<evidence type="ECO:0000256" key="1">
    <source>
        <dbReference type="SAM" id="Phobius"/>
    </source>
</evidence>
<dbReference type="GO" id="GO:0006313">
    <property type="term" value="P:DNA transposition"/>
    <property type="evidence" value="ECO:0007669"/>
    <property type="project" value="InterPro"/>
</dbReference>
<comment type="caution">
    <text evidence="4">The sequence shown here is derived from an EMBL/GenBank/DDBJ whole genome shotgun (WGS) entry which is preliminary data.</text>
</comment>
<dbReference type="PANTHER" id="PTHR46637">
    <property type="entry name" value="TIS1421-TRANSPOSASE PROTEIN A"/>
    <property type="match status" value="1"/>
</dbReference>
<dbReference type="RefSeq" id="WP_148756765.1">
    <property type="nucleotide sequence ID" value="NZ_VSSR01000184.1"/>
</dbReference>
<evidence type="ECO:0000259" key="2">
    <source>
        <dbReference type="Pfam" id="PF01609"/>
    </source>
</evidence>
<dbReference type="NCBIfam" id="NF033580">
    <property type="entry name" value="transpos_IS5_3"/>
    <property type="match status" value="1"/>
</dbReference>
<dbReference type="Pfam" id="PF01609">
    <property type="entry name" value="DDE_Tnp_1"/>
    <property type="match status" value="1"/>
</dbReference>
<feature type="domain" description="Transposase IS4-like" evidence="2">
    <location>
        <begin position="93"/>
        <end position="249"/>
    </location>
</feature>
<feature type="transmembrane region" description="Helical" evidence="1">
    <location>
        <begin position="234"/>
        <end position="251"/>
    </location>
</feature>
<dbReference type="AlphaFoldDB" id="A0A5S4VZX2"/>
<dbReference type="EMBL" id="VSSR01000184">
    <property type="protein sequence ID" value="TYL69514.1"/>
    <property type="molecule type" value="Genomic_DNA"/>
</dbReference>
<dbReference type="InterPro" id="IPR025161">
    <property type="entry name" value="IS402-like_dom"/>
</dbReference>
<keyword evidence="5" id="KW-1185">Reference proteome</keyword>
<protein>
    <submittedName>
        <fullName evidence="4">IS5 family transposase</fullName>
    </submittedName>
</protein>
<keyword evidence="1" id="KW-0812">Transmembrane</keyword>
<evidence type="ECO:0000259" key="3">
    <source>
        <dbReference type="Pfam" id="PF13340"/>
    </source>
</evidence>
<dbReference type="InterPro" id="IPR052909">
    <property type="entry name" value="Transposase_6_like"/>
</dbReference>
<dbReference type="Proteomes" id="UP000324853">
    <property type="component" value="Unassembled WGS sequence"/>
</dbReference>
<proteinExistence type="predicted"/>
<dbReference type="GO" id="GO:0003677">
    <property type="term" value="F:DNA binding"/>
    <property type="evidence" value="ECO:0007669"/>
    <property type="project" value="InterPro"/>
</dbReference>
<keyword evidence="1" id="KW-1133">Transmembrane helix</keyword>
<sequence length="252" mass="28549">MRRYALRDDQWDRIKDILPGREGHVGVTARDNRLFVEAVIYRYRAGIPWRDLPERFGDPIKIHTRFSRWAKSGVWKKLFEMLASDADNEYAMIDSTIVRAHQHSAGAQKKNGEGQAIGRSKGGLSTKIHALVDALGNPLDFILTPGQAHDLEGADALLPDMAAETLLADKAFDADQRVIEPLLARGKSFVIPPKSNRKVQRDFDKDAYKARHLIENFFCKLKQYRAIATRYDKTARNFLAAIHLAAAIIWLN</sequence>
<dbReference type="InterPro" id="IPR002559">
    <property type="entry name" value="Transposase_11"/>
</dbReference>
<evidence type="ECO:0000313" key="5">
    <source>
        <dbReference type="Proteomes" id="UP000324853"/>
    </source>
</evidence>
<reference evidence="4 5" key="1">
    <citation type="submission" date="2019-08" db="EMBL/GenBank/DDBJ databases">
        <title>Bradyrhizobium hipponensis sp. nov., a rhizobium isolated from a Lupinus angustifolius root nodule in Tunisia.</title>
        <authorList>
            <person name="Off K."/>
            <person name="Rejili M."/>
            <person name="Mars M."/>
            <person name="Brachmann A."/>
            <person name="Marin M."/>
        </authorList>
    </citation>
    <scope>NUCLEOTIDE SEQUENCE [LARGE SCALE GENOMIC DNA]</scope>
    <source>
        <strain evidence="4 5">CTAW11</strain>
    </source>
</reference>
<evidence type="ECO:0000313" key="4">
    <source>
        <dbReference type="EMBL" id="TYL69514.1"/>
    </source>
</evidence>
<dbReference type="GO" id="GO:0004803">
    <property type="term" value="F:transposase activity"/>
    <property type="evidence" value="ECO:0007669"/>
    <property type="project" value="InterPro"/>
</dbReference>
<dbReference type="PANTHER" id="PTHR46637:SF1">
    <property type="entry name" value="BLL5188 PROTEIN"/>
    <property type="match status" value="1"/>
</dbReference>
<accession>A0A5S4VZX2</accession>
<organism evidence="4 5">
    <name type="scientific">Bradyrhizobium cytisi</name>
    <dbReference type="NCBI Taxonomy" id="515489"/>
    <lineage>
        <taxon>Bacteria</taxon>
        <taxon>Pseudomonadati</taxon>
        <taxon>Pseudomonadota</taxon>
        <taxon>Alphaproteobacteria</taxon>
        <taxon>Hyphomicrobiales</taxon>
        <taxon>Nitrobacteraceae</taxon>
        <taxon>Bradyrhizobium</taxon>
    </lineage>
</organism>